<proteinExistence type="predicted"/>
<evidence type="ECO:0000313" key="2">
    <source>
        <dbReference type="EMBL" id="COZ57682.1"/>
    </source>
</evidence>
<dbReference type="Proteomes" id="UP000039021">
    <property type="component" value="Unassembled WGS sequence"/>
</dbReference>
<reference evidence="2" key="1">
    <citation type="submission" date="2015-03" db="EMBL/GenBank/DDBJ databases">
        <authorList>
            <consortium name="Pathogen Informatics"/>
            <person name="Murphy D."/>
        </authorList>
    </citation>
    <scope>NUCLEOTIDE SEQUENCE</scope>
    <source>
        <strain evidence="2">N09902308</strain>
    </source>
</reference>
<dbReference type="EMBL" id="CSBK01002191">
    <property type="protein sequence ID" value="COZ57682.1"/>
    <property type="molecule type" value="Genomic_DNA"/>
</dbReference>
<sequence length="57" mass="6264">MFSTMNVYCDARAFWRARSAITKISSASCASDMLVALSVSSTCWILPSIRVETDTDP</sequence>
<reference evidence="3 4" key="2">
    <citation type="submission" date="2015-03" db="EMBL/GenBank/DDBJ databases">
        <authorList>
            <consortium name="Pathogen Informatics"/>
        </authorList>
    </citation>
    <scope>NUCLEOTIDE SEQUENCE [LARGE SCALE GENOMIC DNA]</scope>
    <source>
        <strain evidence="1 4">G09901357</strain>
        <strain evidence="3">N09902308</strain>
    </source>
</reference>
<dbReference type="Proteomes" id="UP000048289">
    <property type="component" value="Unassembled WGS sequence"/>
</dbReference>
<name>A0A654TKY6_MYCTX</name>
<evidence type="ECO:0000313" key="1">
    <source>
        <dbReference type="EMBL" id="CFE49683.1"/>
    </source>
</evidence>
<dbReference type="EMBL" id="CFOE01001305">
    <property type="protein sequence ID" value="CFE49683.1"/>
    <property type="molecule type" value="Genomic_DNA"/>
</dbReference>
<evidence type="ECO:0000313" key="3">
    <source>
        <dbReference type="Proteomes" id="UP000039021"/>
    </source>
</evidence>
<organism evidence="1 4">
    <name type="scientific">Mycobacterium tuberculosis</name>
    <dbReference type="NCBI Taxonomy" id="1773"/>
    <lineage>
        <taxon>Bacteria</taxon>
        <taxon>Bacillati</taxon>
        <taxon>Actinomycetota</taxon>
        <taxon>Actinomycetes</taxon>
        <taxon>Mycobacteriales</taxon>
        <taxon>Mycobacteriaceae</taxon>
        <taxon>Mycobacterium</taxon>
        <taxon>Mycobacterium tuberculosis complex</taxon>
    </lineage>
</organism>
<accession>A0A654TKY6</accession>
<protein>
    <submittedName>
        <fullName evidence="1">Uncharacterized protein</fullName>
    </submittedName>
</protein>
<gene>
    <name evidence="1" type="ORF">ERS007681_04701</name>
    <name evidence="2" type="ORF">ERS007739_03913</name>
</gene>
<dbReference type="AlphaFoldDB" id="A0A654TKY6"/>
<evidence type="ECO:0000313" key="4">
    <source>
        <dbReference type="Proteomes" id="UP000048289"/>
    </source>
</evidence>